<dbReference type="Gene3D" id="3.40.50.410">
    <property type="entry name" value="von Willebrand factor, type A domain"/>
    <property type="match status" value="1"/>
</dbReference>
<name>A0A1H9KKX4_9HYPH</name>
<accession>A0A1H9KKX4</accession>
<evidence type="ECO:0000313" key="2">
    <source>
        <dbReference type="EMBL" id="SEQ99790.1"/>
    </source>
</evidence>
<dbReference type="InterPro" id="IPR036465">
    <property type="entry name" value="vWFA_dom_sf"/>
</dbReference>
<dbReference type="OrthoDB" id="9792179at2"/>
<evidence type="ECO:0000256" key="1">
    <source>
        <dbReference type="SAM" id="SignalP"/>
    </source>
</evidence>
<evidence type="ECO:0000313" key="3">
    <source>
        <dbReference type="Proteomes" id="UP000199647"/>
    </source>
</evidence>
<protein>
    <recommendedName>
        <fullName evidence="4">DUF1194 domain-containing protein</fullName>
    </recommendedName>
</protein>
<organism evidence="2 3">
    <name type="scientific">Faunimonas pinastri</name>
    <dbReference type="NCBI Taxonomy" id="1855383"/>
    <lineage>
        <taxon>Bacteria</taxon>
        <taxon>Pseudomonadati</taxon>
        <taxon>Pseudomonadota</taxon>
        <taxon>Alphaproteobacteria</taxon>
        <taxon>Hyphomicrobiales</taxon>
        <taxon>Afifellaceae</taxon>
        <taxon>Faunimonas</taxon>
    </lineage>
</organism>
<gene>
    <name evidence="2" type="ORF">SAMN05216548_1104</name>
</gene>
<dbReference type="EMBL" id="FOFG01000010">
    <property type="protein sequence ID" value="SEQ99790.1"/>
    <property type="molecule type" value="Genomic_DNA"/>
</dbReference>
<sequence>MANWLVAIGFCFAGLVPALSLAAPASAAPALTQDRPATVDLELVLAVDVSFSMDVEEQTVQRQGYMDAFRSPEVIKAIRSGDLGRIAVTYMEWAGSETQTVVVPWTVIDGEQSAAAFADRLATEAPERRSRTSISGALIFGQTLFGADPEHGTRRAIDVSGDGPNNQGIPVTQARDAVVAGGIAINGLPIMLQRAYVDFFSIPNLDAYYRDCVIGGDAAFILKIEHKEEFVDAIRRKLVLEISGLQPDAEHASKNGDARVIPVQFKRREPTDCMIGEKLMQQRWGIQPGR</sequence>
<dbReference type="Proteomes" id="UP000199647">
    <property type="component" value="Unassembled WGS sequence"/>
</dbReference>
<dbReference type="Pfam" id="PF06707">
    <property type="entry name" value="DUF1194"/>
    <property type="match status" value="1"/>
</dbReference>
<feature type="signal peptide" evidence="1">
    <location>
        <begin position="1"/>
        <end position="22"/>
    </location>
</feature>
<reference evidence="2 3" key="1">
    <citation type="submission" date="2016-10" db="EMBL/GenBank/DDBJ databases">
        <authorList>
            <person name="de Groot N.N."/>
        </authorList>
    </citation>
    <scope>NUCLEOTIDE SEQUENCE [LARGE SCALE GENOMIC DNA]</scope>
    <source>
        <strain evidence="2 3">A52C2</strain>
    </source>
</reference>
<dbReference type="RefSeq" id="WP_092497337.1">
    <property type="nucleotide sequence ID" value="NZ_FOFG01000010.1"/>
</dbReference>
<dbReference type="AlphaFoldDB" id="A0A1H9KKX4"/>
<proteinExistence type="predicted"/>
<keyword evidence="1" id="KW-0732">Signal</keyword>
<keyword evidence="3" id="KW-1185">Reference proteome</keyword>
<dbReference type="InterPro" id="IPR010607">
    <property type="entry name" value="DUF1194"/>
</dbReference>
<evidence type="ECO:0008006" key="4">
    <source>
        <dbReference type="Google" id="ProtNLM"/>
    </source>
</evidence>
<feature type="chain" id="PRO_5011537289" description="DUF1194 domain-containing protein" evidence="1">
    <location>
        <begin position="23"/>
        <end position="290"/>
    </location>
</feature>
<dbReference type="SUPFAM" id="SSF53300">
    <property type="entry name" value="vWA-like"/>
    <property type="match status" value="1"/>
</dbReference>
<dbReference type="STRING" id="1855383.SAMN05216548_1104"/>